<keyword evidence="4" id="KW-0234">DNA repair</keyword>
<dbReference type="AlphaFoldDB" id="A0A4C1WK16"/>
<dbReference type="InterPro" id="IPR007232">
    <property type="entry name" value="Rad52_Rad59_Rad22"/>
</dbReference>
<keyword evidence="3" id="KW-0233">DNA recombination</keyword>
<dbReference type="STRING" id="151549.A0A4C1WK16"/>
<sequence>MQRKPGFPVANCNIKMPDSIPPDNILHEEDTEQQQRRQQLINFGHSQWGFNNWSWSVSKQELDFVDFANGKYSAGVVAFVSVNIKSFDIHRDNIGYATCIASMKGSAIYQARKCAVTNALKETLLSFGGSVTTELLELLESHKNNHNNQPVAQQSDVLPENNQNLANKLPAMSIINVEPKNASAVNTVRTLRKDSSDSNSSRDNSTVSVRSSQNAIVNASVGAPLVKNASASGPCAPLVAKAHPMPANQPHSKPTLPANQPRAPPPVPAPPQPPAPQQPHHMRPNSNVSFVLQPVMGGMVGGLYAPPPAAPRVPPPPHLYPNAYYECAATPWHLYDAYERHHANVNLNFNVPPKNLVVNGRTATLECKNTCVRPPPPDAETLSHPHPHSHALPHSHYPPPTNQGCWIKPTIFYDGFWTEQKVKKWVAEQVEKQFPENSSSYSASSPGVPAPAGPSDAKT</sequence>
<dbReference type="OrthoDB" id="206565at2759"/>
<protein>
    <submittedName>
        <fullName evidence="6">DNA repair protein RAD52 homolog</fullName>
    </submittedName>
</protein>
<dbReference type="SUPFAM" id="SSF54768">
    <property type="entry name" value="dsRNA-binding domain-like"/>
    <property type="match status" value="1"/>
</dbReference>
<gene>
    <name evidence="6" type="primary">Rad52</name>
    <name evidence="6" type="ORF">EVAR_25194_1</name>
</gene>
<dbReference type="PANTHER" id="PTHR12132">
    <property type="entry name" value="DNA REPAIR AND RECOMBINATION PROTEIN RAD52, RAD59"/>
    <property type="match status" value="1"/>
</dbReference>
<dbReference type="Gene3D" id="3.30.390.80">
    <property type="entry name" value="DNA repair protein Rad52/59/22"/>
    <property type="match status" value="1"/>
</dbReference>
<keyword evidence="7" id="KW-1185">Reference proteome</keyword>
<keyword evidence="2" id="KW-0227">DNA damage</keyword>
<feature type="compositionally biased region" description="Low complexity" evidence="5">
    <location>
        <begin position="197"/>
        <end position="212"/>
    </location>
</feature>
<evidence type="ECO:0000313" key="6">
    <source>
        <dbReference type="EMBL" id="GBP50497.1"/>
    </source>
</evidence>
<evidence type="ECO:0000256" key="5">
    <source>
        <dbReference type="SAM" id="MobiDB-lite"/>
    </source>
</evidence>
<evidence type="ECO:0000256" key="4">
    <source>
        <dbReference type="ARBA" id="ARBA00023204"/>
    </source>
</evidence>
<proteinExistence type="inferred from homology"/>
<dbReference type="EMBL" id="BGZK01000567">
    <property type="protein sequence ID" value="GBP50497.1"/>
    <property type="molecule type" value="Genomic_DNA"/>
</dbReference>
<feature type="compositionally biased region" description="Low complexity" evidence="5">
    <location>
        <begin position="438"/>
        <end position="447"/>
    </location>
</feature>
<organism evidence="6 7">
    <name type="scientific">Eumeta variegata</name>
    <name type="common">Bagworm moth</name>
    <name type="synonym">Eumeta japonica</name>
    <dbReference type="NCBI Taxonomy" id="151549"/>
    <lineage>
        <taxon>Eukaryota</taxon>
        <taxon>Metazoa</taxon>
        <taxon>Ecdysozoa</taxon>
        <taxon>Arthropoda</taxon>
        <taxon>Hexapoda</taxon>
        <taxon>Insecta</taxon>
        <taxon>Pterygota</taxon>
        <taxon>Neoptera</taxon>
        <taxon>Endopterygota</taxon>
        <taxon>Lepidoptera</taxon>
        <taxon>Glossata</taxon>
        <taxon>Ditrysia</taxon>
        <taxon>Tineoidea</taxon>
        <taxon>Psychidae</taxon>
        <taxon>Oiketicinae</taxon>
        <taxon>Eumeta</taxon>
    </lineage>
</organism>
<reference evidence="6 7" key="1">
    <citation type="journal article" date="2019" name="Commun. Biol.">
        <title>The bagworm genome reveals a unique fibroin gene that provides high tensile strength.</title>
        <authorList>
            <person name="Kono N."/>
            <person name="Nakamura H."/>
            <person name="Ohtoshi R."/>
            <person name="Tomita M."/>
            <person name="Numata K."/>
            <person name="Arakawa K."/>
        </authorList>
    </citation>
    <scope>NUCLEOTIDE SEQUENCE [LARGE SCALE GENOMIC DNA]</scope>
</reference>
<evidence type="ECO:0000256" key="2">
    <source>
        <dbReference type="ARBA" id="ARBA00022763"/>
    </source>
</evidence>
<dbReference type="PANTHER" id="PTHR12132:SF1">
    <property type="entry name" value="DNA REPAIR PROTEIN RAD52 HOMOLOG"/>
    <property type="match status" value="1"/>
</dbReference>
<dbReference type="GO" id="GO:0006312">
    <property type="term" value="P:mitotic recombination"/>
    <property type="evidence" value="ECO:0007669"/>
    <property type="project" value="TreeGrafter"/>
</dbReference>
<feature type="region of interest" description="Disordered" evidence="5">
    <location>
        <begin position="376"/>
        <end position="395"/>
    </location>
</feature>
<feature type="compositionally biased region" description="Pro residues" evidence="5">
    <location>
        <begin position="262"/>
        <end position="277"/>
    </location>
</feature>
<feature type="region of interest" description="Disordered" evidence="5">
    <location>
        <begin position="240"/>
        <end position="285"/>
    </location>
</feature>
<feature type="region of interest" description="Disordered" evidence="5">
    <location>
        <begin position="190"/>
        <end position="212"/>
    </location>
</feature>
<accession>A0A4C1WK16</accession>
<dbReference type="GO" id="GO:0000724">
    <property type="term" value="P:double-strand break repair via homologous recombination"/>
    <property type="evidence" value="ECO:0007669"/>
    <property type="project" value="TreeGrafter"/>
</dbReference>
<dbReference type="GO" id="GO:0005634">
    <property type="term" value="C:nucleus"/>
    <property type="evidence" value="ECO:0007669"/>
    <property type="project" value="TreeGrafter"/>
</dbReference>
<comment type="caution">
    <text evidence="6">The sequence shown here is derived from an EMBL/GenBank/DDBJ whole genome shotgun (WGS) entry which is preliminary data.</text>
</comment>
<evidence type="ECO:0000256" key="3">
    <source>
        <dbReference type="ARBA" id="ARBA00023172"/>
    </source>
</evidence>
<feature type="region of interest" description="Disordered" evidence="5">
    <location>
        <begin position="434"/>
        <end position="459"/>
    </location>
</feature>
<name>A0A4C1WK16_EUMVA</name>
<dbReference type="Pfam" id="PF04098">
    <property type="entry name" value="Rad52_Rad22"/>
    <property type="match status" value="1"/>
</dbReference>
<dbReference type="InterPro" id="IPR041247">
    <property type="entry name" value="Rad52_fam"/>
</dbReference>
<evidence type="ECO:0000313" key="7">
    <source>
        <dbReference type="Proteomes" id="UP000299102"/>
    </source>
</evidence>
<dbReference type="GO" id="GO:0045002">
    <property type="term" value="P:double-strand break repair via single-strand annealing"/>
    <property type="evidence" value="ECO:0007669"/>
    <property type="project" value="TreeGrafter"/>
</dbReference>
<evidence type="ECO:0000256" key="1">
    <source>
        <dbReference type="ARBA" id="ARBA00006638"/>
    </source>
</evidence>
<comment type="similarity">
    <text evidence="1">Belongs to the RAD52 family.</text>
</comment>
<dbReference type="Proteomes" id="UP000299102">
    <property type="component" value="Unassembled WGS sequence"/>
</dbReference>
<dbReference type="InterPro" id="IPR042525">
    <property type="entry name" value="Rad52_Rad59_Rad22_sf"/>
</dbReference>